<reference evidence="1" key="1">
    <citation type="journal article" date="2020" name="Microb. Genom.">
        <title>Genetic diversity of clinical and environmental Mucorales isolates obtained from an investigation of mucormycosis cases among solid organ transplant recipients.</title>
        <authorList>
            <person name="Nguyen M.H."/>
            <person name="Kaul D."/>
            <person name="Muto C."/>
            <person name="Cheng S.J."/>
            <person name="Richter R.A."/>
            <person name="Bruno V.M."/>
            <person name="Liu G."/>
            <person name="Beyhan S."/>
            <person name="Sundermann A.J."/>
            <person name="Mounaud S."/>
            <person name="Pasculle A.W."/>
            <person name="Nierman W.C."/>
            <person name="Driscoll E."/>
            <person name="Cumbie R."/>
            <person name="Clancy C.J."/>
            <person name="Dupont C.L."/>
        </authorList>
    </citation>
    <scope>NUCLEOTIDE SEQUENCE</scope>
    <source>
        <strain evidence="1">GL11</strain>
    </source>
</reference>
<dbReference type="AlphaFoldDB" id="A0A9P7BJ16"/>
<name>A0A9P7BJ16_RHIOR</name>
<keyword evidence="2" id="KW-1185">Reference proteome</keyword>
<accession>A0A9P7BJ16</accession>
<gene>
    <name evidence="1" type="ORF">G6F64_014911</name>
</gene>
<evidence type="ECO:0000313" key="1">
    <source>
        <dbReference type="EMBL" id="KAG1275360.1"/>
    </source>
</evidence>
<protein>
    <submittedName>
        <fullName evidence="1">Uncharacterized protein</fullName>
    </submittedName>
</protein>
<dbReference type="EMBL" id="JAANQT010010192">
    <property type="protein sequence ID" value="KAG1275360.1"/>
    <property type="molecule type" value="Genomic_DNA"/>
</dbReference>
<evidence type="ECO:0000313" key="2">
    <source>
        <dbReference type="Proteomes" id="UP000716291"/>
    </source>
</evidence>
<dbReference type="Proteomes" id="UP000716291">
    <property type="component" value="Unassembled WGS sequence"/>
</dbReference>
<sequence>MGRSAAAGILAVPAMTGGGRDRLVGDSVTDGAALAPASQVYLRVGGGRAFEGSILHTALSPGVRSAP</sequence>
<comment type="caution">
    <text evidence="1">The sequence shown here is derived from an EMBL/GenBank/DDBJ whole genome shotgun (WGS) entry which is preliminary data.</text>
</comment>
<organism evidence="1 2">
    <name type="scientific">Rhizopus oryzae</name>
    <name type="common">Mucormycosis agent</name>
    <name type="synonym">Rhizopus arrhizus var. delemar</name>
    <dbReference type="NCBI Taxonomy" id="64495"/>
    <lineage>
        <taxon>Eukaryota</taxon>
        <taxon>Fungi</taxon>
        <taxon>Fungi incertae sedis</taxon>
        <taxon>Mucoromycota</taxon>
        <taxon>Mucoromycotina</taxon>
        <taxon>Mucoromycetes</taxon>
        <taxon>Mucorales</taxon>
        <taxon>Mucorineae</taxon>
        <taxon>Rhizopodaceae</taxon>
        <taxon>Rhizopus</taxon>
    </lineage>
</organism>
<proteinExistence type="predicted"/>